<dbReference type="InterPro" id="IPR004360">
    <property type="entry name" value="Glyas_Fos-R_dOase_dom"/>
</dbReference>
<evidence type="ECO:0000313" key="2">
    <source>
        <dbReference type="EMBL" id="RRD31285.1"/>
    </source>
</evidence>
<accession>A0A3P1VCZ4</accession>
<dbReference type="Proteomes" id="UP000281771">
    <property type="component" value="Unassembled WGS sequence"/>
</dbReference>
<name>A0A3P1VCZ4_9STRE</name>
<evidence type="ECO:0000259" key="1">
    <source>
        <dbReference type="PROSITE" id="PS51819"/>
    </source>
</evidence>
<dbReference type="InterPro" id="IPR051332">
    <property type="entry name" value="Fosfomycin_Res_Enzymes"/>
</dbReference>
<dbReference type="Pfam" id="PF00903">
    <property type="entry name" value="Glyoxalase"/>
    <property type="match status" value="1"/>
</dbReference>
<sequence length="127" mass="14448">MKIEHVALYVRDLEGARAFFEKYFAAQSNDLYHNPKTNFSSYFLSFTDGARLEIMQKSTISQDMLPVERLGFIHLAFSLGSKEKVDQLTERLKEDGYEVVSGPRTTGDGYYESCLLGFEGNTIELTI</sequence>
<reference evidence="2 3" key="1">
    <citation type="submission" date="2018-11" db="EMBL/GenBank/DDBJ databases">
        <title>Genomes From Bacteria Associated with the Canine Oral Cavity: a Test Case for Automated Genome-Based Taxonomic Assignment.</title>
        <authorList>
            <person name="Coil D.A."/>
            <person name="Jospin G."/>
            <person name="Darling A.E."/>
            <person name="Wallis C."/>
            <person name="Davis I.J."/>
            <person name="Harris S."/>
            <person name="Eisen J.A."/>
            <person name="Holcombe L.J."/>
            <person name="O'Flynn C."/>
        </authorList>
    </citation>
    <scope>NUCLEOTIDE SEQUENCE [LARGE SCALE GENOMIC DNA]</scope>
    <source>
        <strain evidence="2 3">OH4621_COT-116</strain>
    </source>
</reference>
<comment type="caution">
    <text evidence="2">The sequence shown here is derived from an EMBL/GenBank/DDBJ whole genome shotgun (WGS) entry which is preliminary data.</text>
</comment>
<dbReference type="InterPro" id="IPR037523">
    <property type="entry name" value="VOC_core"/>
</dbReference>
<dbReference type="PROSITE" id="PS51819">
    <property type="entry name" value="VOC"/>
    <property type="match status" value="1"/>
</dbReference>
<dbReference type="AlphaFoldDB" id="A0A3P1VCZ4"/>
<dbReference type="RefSeq" id="WP_124776775.1">
    <property type="nucleotide sequence ID" value="NZ_RQZA01000004.1"/>
</dbReference>
<dbReference type="PANTHER" id="PTHR36113:SF1">
    <property type="entry name" value="GLYOXALASE_BLEOMYCIN RESISTANCE PROTEIN_DIOXYGENASE"/>
    <property type="match status" value="1"/>
</dbReference>
<dbReference type="EMBL" id="RQZA01000004">
    <property type="protein sequence ID" value="RRD31285.1"/>
    <property type="molecule type" value="Genomic_DNA"/>
</dbReference>
<keyword evidence="3" id="KW-1185">Reference proteome</keyword>
<gene>
    <name evidence="2" type="ORF">EII38_05770</name>
</gene>
<feature type="domain" description="VOC" evidence="1">
    <location>
        <begin position="2"/>
        <end position="127"/>
    </location>
</feature>
<dbReference type="Gene3D" id="3.10.180.10">
    <property type="entry name" value="2,3-Dihydroxybiphenyl 1,2-Dioxygenase, domain 1"/>
    <property type="match status" value="1"/>
</dbReference>
<proteinExistence type="predicted"/>
<dbReference type="SUPFAM" id="SSF54593">
    <property type="entry name" value="Glyoxalase/Bleomycin resistance protein/Dihydroxybiphenyl dioxygenase"/>
    <property type="match status" value="1"/>
</dbReference>
<dbReference type="InterPro" id="IPR029068">
    <property type="entry name" value="Glyas_Bleomycin-R_OHBP_Dase"/>
</dbReference>
<dbReference type="STRING" id="1123309.GCA_000377005_00950"/>
<organism evidence="2 3">
    <name type="scientific">Streptococcus minor</name>
    <dbReference type="NCBI Taxonomy" id="229549"/>
    <lineage>
        <taxon>Bacteria</taxon>
        <taxon>Bacillati</taxon>
        <taxon>Bacillota</taxon>
        <taxon>Bacilli</taxon>
        <taxon>Lactobacillales</taxon>
        <taxon>Streptococcaceae</taxon>
        <taxon>Streptococcus</taxon>
    </lineage>
</organism>
<evidence type="ECO:0000313" key="3">
    <source>
        <dbReference type="Proteomes" id="UP000281771"/>
    </source>
</evidence>
<protein>
    <submittedName>
        <fullName evidence="2">Glyoxalase</fullName>
    </submittedName>
</protein>
<dbReference type="PANTHER" id="PTHR36113">
    <property type="entry name" value="LYASE, PUTATIVE-RELATED-RELATED"/>
    <property type="match status" value="1"/>
</dbReference>